<dbReference type="Proteomes" id="UP001151699">
    <property type="component" value="Chromosome A"/>
</dbReference>
<evidence type="ECO:0000313" key="2">
    <source>
        <dbReference type="Proteomes" id="UP001151699"/>
    </source>
</evidence>
<proteinExistence type="predicted"/>
<keyword evidence="2" id="KW-1185">Reference proteome</keyword>
<name>A0A9Q0S7K6_9DIPT</name>
<accession>A0A9Q0S7K6</accession>
<comment type="caution">
    <text evidence="1">The sequence shown here is derived from an EMBL/GenBank/DDBJ whole genome shotgun (WGS) entry which is preliminary data.</text>
</comment>
<protein>
    <submittedName>
        <fullName evidence="1">Uncharacterized protein</fullName>
    </submittedName>
</protein>
<dbReference type="EMBL" id="WJQU01000001">
    <property type="protein sequence ID" value="KAJ6648279.1"/>
    <property type="molecule type" value="Genomic_DNA"/>
</dbReference>
<gene>
    <name evidence="1" type="ORF">Bhyg_03507</name>
</gene>
<evidence type="ECO:0000313" key="1">
    <source>
        <dbReference type="EMBL" id="KAJ6648279.1"/>
    </source>
</evidence>
<dbReference type="AlphaFoldDB" id="A0A9Q0S7K6"/>
<reference evidence="1" key="1">
    <citation type="submission" date="2022-07" db="EMBL/GenBank/DDBJ databases">
        <authorList>
            <person name="Trinca V."/>
            <person name="Uliana J.V.C."/>
            <person name="Torres T.T."/>
            <person name="Ward R.J."/>
            <person name="Monesi N."/>
        </authorList>
    </citation>
    <scope>NUCLEOTIDE SEQUENCE</scope>
    <source>
        <strain evidence="1">HSMRA1968</strain>
        <tissue evidence="1">Whole embryos</tissue>
    </source>
</reference>
<sequence length="39" mass="4717">MLTMTQLKKRTDHALRIRDPLFKKHQFLVSFSTHQPMSF</sequence>
<organism evidence="1 2">
    <name type="scientific">Pseudolycoriella hygida</name>
    <dbReference type="NCBI Taxonomy" id="35572"/>
    <lineage>
        <taxon>Eukaryota</taxon>
        <taxon>Metazoa</taxon>
        <taxon>Ecdysozoa</taxon>
        <taxon>Arthropoda</taxon>
        <taxon>Hexapoda</taxon>
        <taxon>Insecta</taxon>
        <taxon>Pterygota</taxon>
        <taxon>Neoptera</taxon>
        <taxon>Endopterygota</taxon>
        <taxon>Diptera</taxon>
        <taxon>Nematocera</taxon>
        <taxon>Sciaroidea</taxon>
        <taxon>Sciaridae</taxon>
        <taxon>Pseudolycoriella</taxon>
    </lineage>
</organism>